<keyword evidence="2" id="KW-1185">Reference proteome</keyword>
<name>A0A6G0SWT7_APHGL</name>
<dbReference type="EMBL" id="VYZN01000639">
    <property type="protein sequence ID" value="KAE9522836.1"/>
    <property type="molecule type" value="Genomic_DNA"/>
</dbReference>
<protein>
    <submittedName>
        <fullName evidence="1">Uncharacterized protein</fullName>
    </submittedName>
</protein>
<dbReference type="Pfam" id="PF03564">
    <property type="entry name" value="DUF1759"/>
    <property type="match status" value="1"/>
</dbReference>
<dbReference type="Proteomes" id="UP000475862">
    <property type="component" value="Unassembled WGS sequence"/>
</dbReference>
<accession>A0A6G0SWT7</accession>
<dbReference type="OrthoDB" id="6628072at2759"/>
<comment type="caution">
    <text evidence="1">The sequence shown here is derived from an EMBL/GenBank/DDBJ whole genome shotgun (WGS) entry which is preliminary data.</text>
</comment>
<evidence type="ECO:0000313" key="1">
    <source>
        <dbReference type="EMBL" id="KAE9522836.1"/>
    </source>
</evidence>
<proteinExistence type="predicted"/>
<dbReference type="InterPro" id="IPR005312">
    <property type="entry name" value="DUF1759"/>
</dbReference>
<gene>
    <name evidence="1" type="ORF">AGLY_016798</name>
</gene>
<sequence>MSTNLRKLTKKRNNYKASINQINDFVKAYNSTIQSTRQVSTRLSKLNDLMDSFAKVQEDIIELDEGEDDDDEYLKYQDIYCTVKANMEGVIAKHGVPEAAASTNLSRSSVCDSIRLPTIKPPEFNGSLEDWASFIDTFNALFHNNTADIIKNFTITAENYTAAYNELVRQYENKSLTIQSHIRSLLQTPKVQVPSAVELRNLHHHISSHVRALKVLGQPVMHWDAWLVTLICSQLDSITAGEWQLRQDEKELPTYAQIESFLSKRVAAYEAGLISNKVTEEKVVRPKHNQYNSKALFSQSSEGKHKKCPACSGQHKI</sequence>
<organism evidence="1 2">
    <name type="scientific">Aphis glycines</name>
    <name type="common">Soybean aphid</name>
    <dbReference type="NCBI Taxonomy" id="307491"/>
    <lineage>
        <taxon>Eukaryota</taxon>
        <taxon>Metazoa</taxon>
        <taxon>Ecdysozoa</taxon>
        <taxon>Arthropoda</taxon>
        <taxon>Hexapoda</taxon>
        <taxon>Insecta</taxon>
        <taxon>Pterygota</taxon>
        <taxon>Neoptera</taxon>
        <taxon>Paraneoptera</taxon>
        <taxon>Hemiptera</taxon>
        <taxon>Sternorrhyncha</taxon>
        <taxon>Aphidomorpha</taxon>
        <taxon>Aphidoidea</taxon>
        <taxon>Aphididae</taxon>
        <taxon>Aphidini</taxon>
        <taxon>Aphis</taxon>
        <taxon>Aphis</taxon>
    </lineage>
</organism>
<reference evidence="1 2" key="1">
    <citation type="submission" date="2019-08" db="EMBL/GenBank/DDBJ databases">
        <title>The genome of the soybean aphid Biotype 1, its phylome, world population structure and adaptation to the North American continent.</title>
        <authorList>
            <person name="Giordano R."/>
            <person name="Donthu R.K."/>
            <person name="Hernandez A.G."/>
            <person name="Wright C.L."/>
            <person name="Zimin A.V."/>
        </authorList>
    </citation>
    <scope>NUCLEOTIDE SEQUENCE [LARGE SCALE GENOMIC DNA]</scope>
    <source>
        <tissue evidence="1">Whole aphids</tissue>
    </source>
</reference>
<evidence type="ECO:0000313" key="2">
    <source>
        <dbReference type="Proteomes" id="UP000475862"/>
    </source>
</evidence>
<dbReference type="AlphaFoldDB" id="A0A6G0SWT7"/>